<evidence type="ECO:0000313" key="9">
    <source>
        <dbReference type="Proteomes" id="UP000739538"/>
    </source>
</evidence>
<reference evidence="8" key="1">
    <citation type="submission" date="2020-04" db="EMBL/GenBank/DDBJ databases">
        <authorList>
            <person name="Zhang T."/>
        </authorList>
    </citation>
    <scope>NUCLEOTIDE SEQUENCE</scope>
    <source>
        <strain evidence="8">HKST-UBA02</strain>
    </source>
</reference>
<evidence type="ECO:0000256" key="2">
    <source>
        <dbReference type="ARBA" id="ARBA00022490"/>
    </source>
</evidence>
<dbReference type="HAMAP" id="MF_00337">
    <property type="entry name" value="Exonuc_7_S"/>
    <property type="match status" value="1"/>
</dbReference>
<dbReference type="EMBL" id="JAGQHS010000015">
    <property type="protein sequence ID" value="MCA9755089.1"/>
    <property type="molecule type" value="Genomic_DNA"/>
</dbReference>
<evidence type="ECO:0000256" key="7">
    <source>
        <dbReference type="SAM" id="MobiDB-lite"/>
    </source>
</evidence>
<dbReference type="InterPro" id="IPR037004">
    <property type="entry name" value="Exonuc_VII_ssu_sf"/>
</dbReference>
<proteinExistence type="inferred from homology"/>
<protein>
    <recommendedName>
        <fullName evidence="6">Exodeoxyribonuclease 7 small subunit</fullName>
        <ecNumber evidence="6">3.1.11.6</ecNumber>
    </recommendedName>
    <alternativeName>
        <fullName evidence="6">Exodeoxyribonuclease VII small subunit</fullName>
        <shortName evidence="6">Exonuclease VII small subunit</shortName>
    </alternativeName>
</protein>
<dbReference type="Proteomes" id="UP000739538">
    <property type="component" value="Unassembled WGS sequence"/>
</dbReference>
<evidence type="ECO:0000256" key="6">
    <source>
        <dbReference type="HAMAP-Rule" id="MF_00337"/>
    </source>
</evidence>
<comment type="caution">
    <text evidence="8">The sequence shown here is derived from an EMBL/GenBank/DDBJ whole genome shotgun (WGS) entry which is preliminary data.</text>
</comment>
<comment type="subunit">
    <text evidence="6">Heterooligomer composed of large and small subunits.</text>
</comment>
<keyword evidence="3 6" id="KW-0540">Nuclease</keyword>
<keyword evidence="4 6" id="KW-0378">Hydrolase</keyword>
<evidence type="ECO:0000313" key="8">
    <source>
        <dbReference type="EMBL" id="MCA9755089.1"/>
    </source>
</evidence>
<organism evidence="8 9">
    <name type="scientific">Eiseniibacteriota bacterium</name>
    <dbReference type="NCBI Taxonomy" id="2212470"/>
    <lineage>
        <taxon>Bacteria</taxon>
        <taxon>Candidatus Eiseniibacteriota</taxon>
    </lineage>
</organism>
<dbReference type="Pfam" id="PF02609">
    <property type="entry name" value="Exonuc_VII_S"/>
    <property type="match status" value="1"/>
</dbReference>
<reference evidence="8" key="2">
    <citation type="journal article" date="2021" name="Microbiome">
        <title>Successional dynamics and alternative stable states in a saline activated sludge microbial community over 9 years.</title>
        <authorList>
            <person name="Wang Y."/>
            <person name="Ye J."/>
            <person name="Ju F."/>
            <person name="Liu L."/>
            <person name="Boyd J.A."/>
            <person name="Deng Y."/>
            <person name="Parks D.H."/>
            <person name="Jiang X."/>
            <person name="Yin X."/>
            <person name="Woodcroft B.J."/>
            <person name="Tyson G.W."/>
            <person name="Hugenholtz P."/>
            <person name="Polz M.F."/>
            <person name="Zhang T."/>
        </authorList>
    </citation>
    <scope>NUCLEOTIDE SEQUENCE</scope>
    <source>
        <strain evidence="8">HKST-UBA02</strain>
    </source>
</reference>
<accession>A0A956SD61</accession>
<sequence>MTEPKRPRKAERGAGTDPAGTVSTGTDAGGTAAEPLQFEDALERLEVLVEEMESGDLPLEETIARFEEGQKLLRTCGELLDRAEQRVKTILRRADGTLETEDWEEADGDEGA</sequence>
<dbReference type="GO" id="GO:0008855">
    <property type="term" value="F:exodeoxyribonuclease VII activity"/>
    <property type="evidence" value="ECO:0007669"/>
    <property type="project" value="UniProtKB-UniRule"/>
</dbReference>
<dbReference type="PANTHER" id="PTHR34137">
    <property type="entry name" value="EXODEOXYRIBONUCLEASE 7 SMALL SUBUNIT"/>
    <property type="match status" value="1"/>
</dbReference>
<comment type="subcellular location">
    <subcellularLocation>
        <location evidence="6">Cytoplasm</location>
    </subcellularLocation>
</comment>
<evidence type="ECO:0000256" key="4">
    <source>
        <dbReference type="ARBA" id="ARBA00022801"/>
    </source>
</evidence>
<dbReference type="EC" id="3.1.11.6" evidence="6"/>
<comment type="function">
    <text evidence="6">Bidirectionally degrades single-stranded DNA into large acid-insoluble oligonucleotides, which are then degraded further into small acid-soluble oligonucleotides.</text>
</comment>
<evidence type="ECO:0000256" key="5">
    <source>
        <dbReference type="ARBA" id="ARBA00022839"/>
    </source>
</evidence>
<dbReference type="GO" id="GO:0005829">
    <property type="term" value="C:cytosol"/>
    <property type="evidence" value="ECO:0007669"/>
    <property type="project" value="TreeGrafter"/>
</dbReference>
<name>A0A956SD61_UNCEI</name>
<keyword evidence="2 6" id="KW-0963">Cytoplasm</keyword>
<evidence type="ECO:0000256" key="3">
    <source>
        <dbReference type="ARBA" id="ARBA00022722"/>
    </source>
</evidence>
<gene>
    <name evidence="6 8" type="primary">xseB</name>
    <name evidence="8" type="ORF">KDA27_04750</name>
</gene>
<dbReference type="SUPFAM" id="SSF116842">
    <property type="entry name" value="XseB-like"/>
    <property type="match status" value="1"/>
</dbReference>
<dbReference type="PANTHER" id="PTHR34137:SF1">
    <property type="entry name" value="EXODEOXYRIBONUCLEASE 7 SMALL SUBUNIT"/>
    <property type="match status" value="1"/>
</dbReference>
<dbReference type="InterPro" id="IPR003761">
    <property type="entry name" value="Exonuc_VII_S"/>
</dbReference>
<evidence type="ECO:0000256" key="1">
    <source>
        <dbReference type="ARBA" id="ARBA00009998"/>
    </source>
</evidence>
<feature type="region of interest" description="Disordered" evidence="7">
    <location>
        <begin position="1"/>
        <end position="35"/>
    </location>
</feature>
<dbReference type="GO" id="GO:0006308">
    <property type="term" value="P:DNA catabolic process"/>
    <property type="evidence" value="ECO:0007669"/>
    <property type="project" value="UniProtKB-UniRule"/>
</dbReference>
<comment type="similarity">
    <text evidence="1 6">Belongs to the XseB family.</text>
</comment>
<dbReference type="AlphaFoldDB" id="A0A956SD61"/>
<comment type="catalytic activity">
    <reaction evidence="6">
        <text>Exonucleolytic cleavage in either 5'- to 3'- or 3'- to 5'-direction to yield nucleoside 5'-phosphates.</text>
        <dbReference type="EC" id="3.1.11.6"/>
    </reaction>
</comment>
<dbReference type="Gene3D" id="1.10.287.1040">
    <property type="entry name" value="Exonuclease VII, small subunit"/>
    <property type="match status" value="1"/>
</dbReference>
<dbReference type="NCBIfam" id="TIGR01280">
    <property type="entry name" value="xseB"/>
    <property type="match status" value="1"/>
</dbReference>
<keyword evidence="5 6" id="KW-0269">Exonuclease</keyword>
<dbReference type="GO" id="GO:0009318">
    <property type="term" value="C:exodeoxyribonuclease VII complex"/>
    <property type="evidence" value="ECO:0007669"/>
    <property type="project" value="UniProtKB-UniRule"/>
</dbReference>